<reference evidence="1" key="1">
    <citation type="submission" date="2015-12" db="EMBL/GenBank/DDBJ databases">
        <title>Gene expression during late stages of embryo sac development: a critical building block for successful pollen-pistil interactions.</title>
        <authorList>
            <person name="Liu Y."/>
            <person name="Joly V."/>
            <person name="Sabar M."/>
            <person name="Matton D.P."/>
        </authorList>
    </citation>
    <scope>NUCLEOTIDE SEQUENCE</scope>
</reference>
<organism evidence="1">
    <name type="scientific">Solanum chacoense</name>
    <name type="common">Chaco potato</name>
    <dbReference type="NCBI Taxonomy" id="4108"/>
    <lineage>
        <taxon>Eukaryota</taxon>
        <taxon>Viridiplantae</taxon>
        <taxon>Streptophyta</taxon>
        <taxon>Embryophyta</taxon>
        <taxon>Tracheophyta</taxon>
        <taxon>Spermatophyta</taxon>
        <taxon>Magnoliopsida</taxon>
        <taxon>eudicotyledons</taxon>
        <taxon>Gunneridae</taxon>
        <taxon>Pentapetalae</taxon>
        <taxon>asterids</taxon>
        <taxon>lamiids</taxon>
        <taxon>Solanales</taxon>
        <taxon>Solanaceae</taxon>
        <taxon>Solanoideae</taxon>
        <taxon>Solaneae</taxon>
        <taxon>Solanum</taxon>
    </lineage>
</organism>
<protein>
    <submittedName>
        <fullName evidence="1">Putative ovule protein</fullName>
    </submittedName>
</protein>
<evidence type="ECO:0000313" key="1">
    <source>
        <dbReference type="EMBL" id="JAP09735.1"/>
    </source>
</evidence>
<dbReference type="EMBL" id="GEDG01034430">
    <property type="protein sequence ID" value="JAP09735.1"/>
    <property type="molecule type" value="Transcribed_RNA"/>
</dbReference>
<proteinExistence type="predicted"/>
<name>A0A0V0GPR2_SOLCH</name>
<sequence>MLICQLAIFTVIVCILFSWRTRANLLQKGSNFLCLYFANLGRMFEFLITSQTTSSEFFAGPLRENCSSLSPSFSLYNFFGMMRLVNQFCDARCTP</sequence>
<feature type="non-terminal residue" evidence="1">
    <location>
        <position position="95"/>
    </location>
</feature>
<dbReference type="AlphaFoldDB" id="A0A0V0GPR2"/>
<accession>A0A0V0GPR2</accession>